<dbReference type="EMBL" id="CCAE010000047">
    <property type="protein sequence ID" value="CDN89573.1"/>
    <property type="molecule type" value="Genomic_DNA"/>
</dbReference>
<dbReference type="Proteomes" id="UP000028878">
    <property type="component" value="Unassembled WGS sequence"/>
</dbReference>
<accession>A0A1L1PP77</accession>
<evidence type="ECO:0000313" key="2">
    <source>
        <dbReference type="Proteomes" id="UP000028878"/>
    </source>
</evidence>
<sequence length="236" mass="25379">MLTLLSRIAIAIAALVFTHVSAFGQTDPSRWFKPIVSTTNKMHDLLAKPRIELEDFLGLTRVMCSDLHNLTTDQAFTAALTKSLSSRQTTQKTRSSLASDLNEFTNIFLGFERYLLKQAGLGDAVTAELMDAAKNLQHTVAKDFSAQDVLNALAALEKDVCSAHSTFAKMVDQKELKATIKRYVIRGGGVAIVAVDVVGGAGVAAGSLVVAPWLLPMVPFLADASVSMGTVMSFYP</sequence>
<keyword evidence="2" id="KW-1185">Reference proteome</keyword>
<proteinExistence type="predicted"/>
<name>A0A1L1PP77_HYDIT</name>
<reference evidence="2" key="1">
    <citation type="submission" date="2014-02" db="EMBL/GenBank/DDBJ databases">
        <authorList>
            <person name="Gan H."/>
        </authorList>
    </citation>
    <scope>NUCLEOTIDE SEQUENCE [LARGE SCALE GENOMIC DNA]</scope>
    <source>
        <strain evidence="2">S1</strain>
    </source>
</reference>
<evidence type="ECO:0000313" key="1">
    <source>
        <dbReference type="EMBL" id="CDN89573.1"/>
    </source>
</evidence>
<protein>
    <submittedName>
        <fullName evidence="1">Uncharacterized protein</fullName>
    </submittedName>
</protein>
<gene>
    <name evidence="1" type="ORF">BN948_04012</name>
</gene>
<reference evidence="2" key="2">
    <citation type="submission" date="2014-11" db="EMBL/GenBank/DDBJ databases">
        <title>Draft genome sequence of Hydrogenophaga intermedia S1.</title>
        <authorList>
            <person name="Gan H.M."/>
            <person name="Chew T.H."/>
            <person name="Stolz A."/>
        </authorList>
    </citation>
    <scope>NUCLEOTIDE SEQUENCE [LARGE SCALE GENOMIC DNA]</scope>
    <source>
        <strain evidence="2">S1</strain>
    </source>
</reference>
<dbReference type="RefSeq" id="WP_009519545.1">
    <property type="nucleotide sequence ID" value="NZ_CCAE010000047.1"/>
</dbReference>
<dbReference type="AlphaFoldDB" id="A0A1L1PP77"/>
<organism evidence="1 2">
    <name type="scientific">Hydrogenophaga intermedia</name>
    <dbReference type="NCBI Taxonomy" id="65786"/>
    <lineage>
        <taxon>Bacteria</taxon>
        <taxon>Pseudomonadati</taxon>
        <taxon>Pseudomonadota</taxon>
        <taxon>Betaproteobacteria</taxon>
        <taxon>Burkholderiales</taxon>
        <taxon>Comamonadaceae</taxon>
        <taxon>Hydrogenophaga</taxon>
    </lineage>
</organism>